<feature type="compositionally biased region" description="Polar residues" evidence="1">
    <location>
        <begin position="477"/>
        <end position="509"/>
    </location>
</feature>
<dbReference type="OMA" id="YEWINHM"/>
<dbReference type="RefSeq" id="XP_020428770.1">
    <property type="nucleotide sequence ID" value="XM_020580730.1"/>
</dbReference>
<dbReference type="AlphaFoldDB" id="D3BPL8"/>
<comment type="caution">
    <text evidence="3">The sequence shown here is derived from an EMBL/GenBank/DDBJ whole genome shotgun (WGS) entry which is preliminary data.</text>
</comment>
<feature type="region of interest" description="Disordered" evidence="1">
    <location>
        <begin position="1"/>
        <end position="38"/>
    </location>
</feature>
<dbReference type="STRING" id="670386.D3BPL8"/>
<reference evidence="3 4" key="1">
    <citation type="journal article" date="2011" name="Genome Res.">
        <title>Phylogeny-wide analysis of social amoeba genomes highlights ancient origins for complex intercellular communication.</title>
        <authorList>
            <person name="Heidel A.J."/>
            <person name="Lawal H.M."/>
            <person name="Felder M."/>
            <person name="Schilde C."/>
            <person name="Helps N.R."/>
            <person name="Tunggal B."/>
            <person name="Rivero F."/>
            <person name="John U."/>
            <person name="Schleicher M."/>
            <person name="Eichinger L."/>
            <person name="Platzer M."/>
            <person name="Noegel A.A."/>
            <person name="Schaap P."/>
            <person name="Gloeckner G."/>
        </authorList>
    </citation>
    <scope>NUCLEOTIDE SEQUENCE [LARGE SCALE GENOMIC DNA]</scope>
    <source>
        <strain evidence="4">ATCC 26659 / Pp 5 / PN500</strain>
    </source>
</reference>
<feature type="compositionally biased region" description="Polar residues" evidence="1">
    <location>
        <begin position="7"/>
        <end position="17"/>
    </location>
</feature>
<dbReference type="Proteomes" id="UP000001396">
    <property type="component" value="Unassembled WGS sequence"/>
</dbReference>
<dbReference type="InParanoid" id="D3BPL8"/>
<accession>D3BPL8</accession>
<dbReference type="InterPro" id="IPR000195">
    <property type="entry name" value="Rab-GAP-TBC_dom"/>
</dbReference>
<sequence length="776" mass="89065">MFVRQDIQGSQKLNEQHNNNSSSNNGNGNGNGNGDSDFVPSSELLDSLDIDMISERLQRFVRNFCLTTSREYSINVAQLISPFVVLSFADEIVSNLRDPNLPQNSEEDWMNLSIKIVENLSLSGLLPYPSAHPILLSVFTQLYFYEWINHMFCGCTDLMFLVQLWDILLFHENQDFYLYFSMALLKSKREQILAIKGTAKDILAVLDEKSIATSVSNQSRLPGLIKHAEIFRKSTPISFLRNWNRFYTSCKHPSGPRLDTINQIYNEYKYSICMGIDVEEMILKSPLGKDPKIREKLQYYIQDDEPIECNLVVFDCRPYKYFKSGRFPNANHLPPGLLISQPEEFDGVKKSFQDIKGISHLAFYDNWFQFNTLLEKNDADTNDNGDMNMNILRFLKEGFPYISKVPSGFKKIHDIFLAKGLELNVHEFNRCPVCNPDALNNPLPPKSQPNSPVVVQPKKENWLMNKFKIGQSRDKQPSTPNKSSPINVTPQSSPQQFIHTSANSNNNSPDTKDRSFTMGSSPLNKSGVRSIMLSPTRLLASSGDNHHNGMPHIGGTNTVHDERFHAEYQQFDKEFQKTGMQFQVDSDDDQEPDDFKNNPRFYYFGSLADIDDEGGHYYRDYNTLLIPNPVFDADREVKVRKQIEESLKEYRGIDEWLEGDHFIYECAEYTTESINTKCYAIVTEDTFMVLKEHPSCGGYVKEDCKYSLAQIQFNPSNPAILEFDLHFDNNSNNKINESQPTEQRKQFLFGDVETINSIQKRSTKLKLKSPPTITQH</sequence>
<proteinExistence type="predicted"/>
<dbReference type="GeneID" id="31365415"/>
<dbReference type="InterPro" id="IPR036873">
    <property type="entry name" value="Rhodanese-like_dom_sf"/>
</dbReference>
<evidence type="ECO:0000313" key="4">
    <source>
        <dbReference type="Proteomes" id="UP000001396"/>
    </source>
</evidence>
<evidence type="ECO:0000259" key="2">
    <source>
        <dbReference type="Pfam" id="PF00566"/>
    </source>
</evidence>
<dbReference type="SUPFAM" id="SSF52821">
    <property type="entry name" value="Rhodanese/Cell cycle control phosphatase"/>
    <property type="match status" value="1"/>
</dbReference>
<dbReference type="Pfam" id="PF00566">
    <property type="entry name" value="RabGAP-TBC"/>
    <property type="match status" value="1"/>
</dbReference>
<gene>
    <name evidence="3" type="ORF">PPL_09943</name>
</gene>
<feature type="region of interest" description="Disordered" evidence="1">
    <location>
        <begin position="469"/>
        <end position="529"/>
    </location>
</feature>
<evidence type="ECO:0000256" key="1">
    <source>
        <dbReference type="SAM" id="MobiDB-lite"/>
    </source>
</evidence>
<dbReference type="EMBL" id="ADBJ01000045">
    <property type="protein sequence ID" value="EFA76638.1"/>
    <property type="molecule type" value="Genomic_DNA"/>
</dbReference>
<dbReference type="Gene3D" id="1.10.472.80">
    <property type="entry name" value="Ypt/Rab-GAP domain of gyp1p, domain 3"/>
    <property type="match status" value="1"/>
</dbReference>
<protein>
    <submittedName>
        <fullName evidence="3">RabGAP/TBC domain-containing protein</fullName>
    </submittedName>
</protein>
<evidence type="ECO:0000313" key="3">
    <source>
        <dbReference type="EMBL" id="EFA76638.1"/>
    </source>
</evidence>
<dbReference type="SUPFAM" id="SSF47923">
    <property type="entry name" value="Ypt/Rab-GAP domain of gyp1p"/>
    <property type="match status" value="1"/>
</dbReference>
<feature type="domain" description="Rab-GAP TBC" evidence="2">
    <location>
        <begin position="137"/>
        <end position="193"/>
    </location>
</feature>
<dbReference type="FunCoup" id="D3BPL8">
    <property type="interactions" value="805"/>
</dbReference>
<name>D3BPL8_HETP5</name>
<organism evidence="3 4">
    <name type="scientific">Heterostelium pallidum (strain ATCC 26659 / Pp 5 / PN500)</name>
    <name type="common">Cellular slime mold</name>
    <name type="synonym">Polysphondylium pallidum</name>
    <dbReference type="NCBI Taxonomy" id="670386"/>
    <lineage>
        <taxon>Eukaryota</taxon>
        <taxon>Amoebozoa</taxon>
        <taxon>Evosea</taxon>
        <taxon>Eumycetozoa</taxon>
        <taxon>Dictyostelia</taxon>
        <taxon>Acytosteliales</taxon>
        <taxon>Acytosteliaceae</taxon>
        <taxon>Heterostelium</taxon>
    </lineage>
</organism>
<keyword evidence="4" id="KW-1185">Reference proteome</keyword>
<dbReference type="InterPro" id="IPR035969">
    <property type="entry name" value="Rab-GAP_TBC_sf"/>
</dbReference>